<gene>
    <name evidence="2" type="ORF">Tci_880495</name>
    <name evidence="3" type="ORF">Tci_915326</name>
</gene>
<accession>A0A699THI8</accession>
<feature type="non-terminal residue" evidence="2">
    <location>
        <position position="1"/>
    </location>
</feature>
<feature type="transmembrane region" description="Helical" evidence="1">
    <location>
        <begin position="49"/>
        <end position="71"/>
    </location>
</feature>
<name>A0A699THI8_TANCI</name>
<keyword evidence="1" id="KW-1133">Transmembrane helix</keyword>
<sequence>LTADGLAALTLGGEMMGLEEGCRMKGLLRGDLDLDTADGAMLGRVLENFGLTALTVLAAVALIPLVEVLYLTDL</sequence>
<dbReference type="EMBL" id="BKCJ011239018">
    <property type="protein sequence ID" value="GFD08526.1"/>
    <property type="molecule type" value="Genomic_DNA"/>
</dbReference>
<evidence type="ECO:0000313" key="3">
    <source>
        <dbReference type="EMBL" id="GFD43357.1"/>
    </source>
</evidence>
<reference evidence="2" key="1">
    <citation type="journal article" date="2019" name="Sci. Rep.">
        <title>Draft genome of Tanacetum cinerariifolium, the natural source of mosquito coil.</title>
        <authorList>
            <person name="Yamashiro T."/>
            <person name="Shiraishi A."/>
            <person name="Satake H."/>
            <person name="Nakayama K."/>
        </authorList>
    </citation>
    <scope>NUCLEOTIDE SEQUENCE</scope>
</reference>
<keyword evidence="1" id="KW-0812">Transmembrane</keyword>
<dbReference type="EMBL" id="BKCJ011595797">
    <property type="protein sequence ID" value="GFD43357.1"/>
    <property type="molecule type" value="Genomic_DNA"/>
</dbReference>
<evidence type="ECO:0000313" key="2">
    <source>
        <dbReference type="EMBL" id="GFD08526.1"/>
    </source>
</evidence>
<keyword evidence="1" id="KW-0472">Membrane</keyword>
<comment type="caution">
    <text evidence="2">The sequence shown here is derived from an EMBL/GenBank/DDBJ whole genome shotgun (WGS) entry which is preliminary data.</text>
</comment>
<proteinExistence type="predicted"/>
<evidence type="ECO:0000256" key="1">
    <source>
        <dbReference type="SAM" id="Phobius"/>
    </source>
</evidence>
<protein>
    <submittedName>
        <fullName evidence="2">Uncharacterized protein</fullName>
    </submittedName>
</protein>
<dbReference type="AlphaFoldDB" id="A0A699THI8"/>
<organism evidence="2">
    <name type="scientific">Tanacetum cinerariifolium</name>
    <name type="common">Dalmatian daisy</name>
    <name type="synonym">Chrysanthemum cinerariifolium</name>
    <dbReference type="NCBI Taxonomy" id="118510"/>
    <lineage>
        <taxon>Eukaryota</taxon>
        <taxon>Viridiplantae</taxon>
        <taxon>Streptophyta</taxon>
        <taxon>Embryophyta</taxon>
        <taxon>Tracheophyta</taxon>
        <taxon>Spermatophyta</taxon>
        <taxon>Magnoliopsida</taxon>
        <taxon>eudicotyledons</taxon>
        <taxon>Gunneridae</taxon>
        <taxon>Pentapetalae</taxon>
        <taxon>asterids</taxon>
        <taxon>campanulids</taxon>
        <taxon>Asterales</taxon>
        <taxon>Asteraceae</taxon>
        <taxon>Asteroideae</taxon>
        <taxon>Anthemideae</taxon>
        <taxon>Anthemidinae</taxon>
        <taxon>Tanacetum</taxon>
    </lineage>
</organism>